<keyword evidence="7" id="KW-1185">Reference proteome</keyword>
<dbReference type="EC" id="2.7.11.33" evidence="5"/>
<protein>
    <recommendedName>
        <fullName evidence="5">Putative phosphoenolpyruvate synthase regulatory protein</fullName>
        <shortName evidence="5">PEP synthase regulatory protein</shortName>
        <shortName evidence="5">PSRP</shortName>
        <ecNumber evidence="5">2.7.11.33</ecNumber>
        <ecNumber evidence="5">2.7.4.28</ecNumber>
    </recommendedName>
    <alternativeName>
        <fullName evidence="5">Pyruvate, water dikinase regulatory protein</fullName>
    </alternativeName>
</protein>
<comment type="caution">
    <text evidence="6">The sequence shown here is derived from an EMBL/GenBank/DDBJ whole genome shotgun (WGS) entry which is preliminary data.</text>
</comment>
<dbReference type="STRING" id="966.BTA35_0205545"/>
<dbReference type="Pfam" id="PF03618">
    <property type="entry name" value="Kinase-PPPase"/>
    <property type="match status" value="1"/>
</dbReference>
<dbReference type="InterPro" id="IPR026530">
    <property type="entry name" value="PSRP"/>
</dbReference>
<comment type="similarity">
    <text evidence="5">Belongs to the pyruvate, phosphate/water dikinase regulatory protein family. PSRP subfamily.</text>
</comment>
<dbReference type="GO" id="GO:0016776">
    <property type="term" value="F:phosphotransferase activity, phosphate group as acceptor"/>
    <property type="evidence" value="ECO:0007669"/>
    <property type="project" value="UniProtKB-UniRule"/>
</dbReference>
<dbReference type="AlphaFoldDB" id="A0A1T1HCI1"/>
<evidence type="ECO:0000256" key="1">
    <source>
        <dbReference type="ARBA" id="ARBA00022527"/>
    </source>
</evidence>
<comment type="catalytic activity">
    <reaction evidence="5">
        <text>[pyruvate, water dikinase]-phosphate + phosphate + H(+) = [pyruvate, water dikinase] + diphosphate</text>
        <dbReference type="Rhea" id="RHEA:48580"/>
        <dbReference type="Rhea" id="RHEA-COMP:11425"/>
        <dbReference type="Rhea" id="RHEA-COMP:11426"/>
        <dbReference type="ChEBI" id="CHEBI:15378"/>
        <dbReference type="ChEBI" id="CHEBI:33019"/>
        <dbReference type="ChEBI" id="CHEBI:43176"/>
        <dbReference type="ChEBI" id="CHEBI:43474"/>
        <dbReference type="ChEBI" id="CHEBI:68546"/>
        <dbReference type="EC" id="2.7.4.28"/>
    </reaction>
</comment>
<evidence type="ECO:0000256" key="3">
    <source>
        <dbReference type="ARBA" id="ARBA00022741"/>
    </source>
</evidence>
<dbReference type="EC" id="2.7.4.28" evidence="5"/>
<keyword evidence="2 5" id="KW-0808">Transferase</keyword>
<accession>A0A1T1HCI1</accession>
<name>A0A1T1HCI1_OCELI</name>
<gene>
    <name evidence="6" type="ORF">BTA35_0205545</name>
</gene>
<keyword evidence="3 5" id="KW-0547">Nucleotide-binding</keyword>
<dbReference type="RefSeq" id="WP_078318837.1">
    <property type="nucleotide sequence ID" value="NZ_FXTS01000002.1"/>
</dbReference>
<evidence type="ECO:0000256" key="2">
    <source>
        <dbReference type="ARBA" id="ARBA00022679"/>
    </source>
</evidence>
<dbReference type="InterPro" id="IPR005177">
    <property type="entry name" value="Kinase-pyrophosphorylase"/>
</dbReference>
<comment type="catalytic activity">
    <reaction evidence="5">
        <text>[pyruvate, water dikinase] + ADP = [pyruvate, water dikinase]-phosphate + AMP + H(+)</text>
        <dbReference type="Rhea" id="RHEA:46020"/>
        <dbReference type="Rhea" id="RHEA-COMP:11425"/>
        <dbReference type="Rhea" id="RHEA-COMP:11426"/>
        <dbReference type="ChEBI" id="CHEBI:15378"/>
        <dbReference type="ChEBI" id="CHEBI:43176"/>
        <dbReference type="ChEBI" id="CHEBI:68546"/>
        <dbReference type="ChEBI" id="CHEBI:456215"/>
        <dbReference type="ChEBI" id="CHEBI:456216"/>
        <dbReference type="EC" id="2.7.11.33"/>
    </reaction>
</comment>
<evidence type="ECO:0000313" key="6">
    <source>
        <dbReference type="EMBL" id="OOV87506.1"/>
    </source>
</evidence>
<dbReference type="GO" id="GO:0043531">
    <property type="term" value="F:ADP binding"/>
    <property type="evidence" value="ECO:0007669"/>
    <property type="project" value="UniProtKB-UniRule"/>
</dbReference>
<feature type="binding site" evidence="5">
    <location>
        <begin position="153"/>
        <end position="160"/>
    </location>
    <ligand>
        <name>ADP</name>
        <dbReference type="ChEBI" id="CHEBI:456216"/>
    </ligand>
</feature>
<dbReference type="PANTHER" id="PTHR31756">
    <property type="entry name" value="PYRUVATE, PHOSPHATE DIKINASE REGULATORY PROTEIN 1, CHLOROPLASTIC"/>
    <property type="match status" value="1"/>
</dbReference>
<dbReference type="GO" id="GO:0004674">
    <property type="term" value="F:protein serine/threonine kinase activity"/>
    <property type="evidence" value="ECO:0007669"/>
    <property type="project" value="UniProtKB-UniRule"/>
</dbReference>
<reference evidence="6" key="1">
    <citation type="submission" date="2017-02" db="EMBL/GenBank/DDBJ databases">
        <title>Draft Genome Sequence of the Salt Water Bacterium Oceanospirillum linum ATCC 11336.</title>
        <authorList>
            <person name="Trachtenberg A.M."/>
            <person name="Carney J.G."/>
            <person name="Linnane J.D."/>
            <person name="Rheaume B.A."/>
            <person name="Pitts N.L."/>
            <person name="Mykles D.L."/>
            <person name="Maclea K.S."/>
        </authorList>
    </citation>
    <scope>NUCLEOTIDE SEQUENCE [LARGE SCALE GENOMIC DNA]</scope>
    <source>
        <strain evidence="6">ATCC 11336</strain>
    </source>
</reference>
<keyword evidence="1 5" id="KW-0723">Serine/threonine-protein kinase</keyword>
<dbReference type="EMBL" id="MTSD02000002">
    <property type="protein sequence ID" value="OOV87506.1"/>
    <property type="molecule type" value="Genomic_DNA"/>
</dbReference>
<evidence type="ECO:0000313" key="7">
    <source>
        <dbReference type="Proteomes" id="UP000190064"/>
    </source>
</evidence>
<evidence type="ECO:0000256" key="5">
    <source>
        <dbReference type="HAMAP-Rule" id="MF_01062"/>
    </source>
</evidence>
<sequence>MKRTAFFVSDGTGITVEALGRSLLAQFEHTEFTYVIKPFIDSTDKAARLVEFINNVHKEEGIRPVVVDTIVNDDVRSVLETAEAFTLDIFSTFLAPLEQELGSASSYSVGKSHSIREDDKVYKDRIDSVHFAIDNDDGGRTRHYDKADIILLGPSRCGKTPTCLYMALQFGIRAANHPLTDDDFEYGELPKAVRHYKHKLFGLTIDPVRLANIRNERKPDSRYASLRQCEMEVDEAELLYQRFGIPYINSTHFSVEEISTRMMDEAGIERRAAPK</sequence>
<dbReference type="GO" id="GO:0005524">
    <property type="term" value="F:ATP binding"/>
    <property type="evidence" value="ECO:0007669"/>
    <property type="project" value="InterPro"/>
</dbReference>
<dbReference type="HAMAP" id="MF_01062">
    <property type="entry name" value="PSRP"/>
    <property type="match status" value="1"/>
</dbReference>
<dbReference type="NCBIfam" id="NF003742">
    <property type="entry name" value="PRK05339.1"/>
    <property type="match status" value="1"/>
</dbReference>
<dbReference type="PANTHER" id="PTHR31756:SF3">
    <property type="entry name" value="PYRUVATE, PHOSPHATE DIKINASE REGULATORY PROTEIN 1, CHLOROPLASTIC"/>
    <property type="match status" value="1"/>
</dbReference>
<organism evidence="6 7">
    <name type="scientific">Oceanospirillum linum</name>
    <dbReference type="NCBI Taxonomy" id="966"/>
    <lineage>
        <taxon>Bacteria</taxon>
        <taxon>Pseudomonadati</taxon>
        <taxon>Pseudomonadota</taxon>
        <taxon>Gammaproteobacteria</taxon>
        <taxon>Oceanospirillales</taxon>
        <taxon>Oceanospirillaceae</taxon>
        <taxon>Oceanospirillum</taxon>
    </lineage>
</organism>
<proteinExistence type="inferred from homology"/>
<evidence type="ECO:0000256" key="4">
    <source>
        <dbReference type="ARBA" id="ARBA00022777"/>
    </source>
</evidence>
<dbReference type="Proteomes" id="UP000190064">
    <property type="component" value="Unassembled WGS sequence"/>
</dbReference>
<comment type="function">
    <text evidence="5">Bifunctional serine/threonine kinase and phosphorylase involved in the regulation of the phosphoenolpyruvate synthase (PEPS) by catalyzing its phosphorylation/dephosphorylation.</text>
</comment>
<keyword evidence="4 5" id="KW-0418">Kinase</keyword>